<dbReference type="Pfam" id="PF03097">
    <property type="entry name" value="BRO1"/>
    <property type="match status" value="1"/>
</dbReference>
<dbReference type="Gene3D" id="1.20.120.560">
    <property type="entry name" value="alix/aip1 in complex with the ypdl late domain"/>
    <property type="match status" value="1"/>
</dbReference>
<reference evidence="5" key="2">
    <citation type="submission" date="2015-01" db="EMBL/GenBank/DDBJ databases">
        <title>Evolutionary Origins and Diversification of the Mycorrhizal Mutualists.</title>
        <authorList>
            <consortium name="DOE Joint Genome Institute"/>
            <consortium name="Mycorrhizal Genomics Consortium"/>
            <person name="Kohler A."/>
            <person name="Kuo A."/>
            <person name="Nagy L.G."/>
            <person name="Floudas D."/>
            <person name="Copeland A."/>
            <person name="Barry K.W."/>
            <person name="Cichocki N."/>
            <person name="Veneault-Fourrey C."/>
            <person name="LaButti K."/>
            <person name="Lindquist E.A."/>
            <person name="Lipzen A."/>
            <person name="Lundell T."/>
            <person name="Morin E."/>
            <person name="Murat C."/>
            <person name="Riley R."/>
            <person name="Ohm R."/>
            <person name="Sun H."/>
            <person name="Tunlid A."/>
            <person name="Henrissat B."/>
            <person name="Grigoriev I.V."/>
            <person name="Hibbett D.S."/>
            <person name="Martin F."/>
        </authorList>
    </citation>
    <scope>NUCLEOTIDE SEQUENCE [LARGE SCALE GENOMIC DNA]</scope>
    <source>
        <strain evidence="5">LaAM-08-1</strain>
    </source>
</reference>
<dbReference type="Gene3D" id="1.25.40.280">
    <property type="entry name" value="alix/aip1 like domains"/>
    <property type="match status" value="1"/>
</dbReference>
<dbReference type="InterPro" id="IPR004328">
    <property type="entry name" value="BRO1_dom"/>
</dbReference>
<evidence type="ECO:0000256" key="1">
    <source>
        <dbReference type="ARBA" id="ARBA00038154"/>
    </source>
</evidence>
<dbReference type="Gene3D" id="1.20.140.50">
    <property type="entry name" value="alix/aip1 like domains"/>
    <property type="match status" value="1"/>
</dbReference>
<protein>
    <submittedName>
        <fullName evidence="4">Unplaced genomic scaffold K443scaffold_1, whole genome shotgun sequence</fullName>
    </submittedName>
</protein>
<dbReference type="InterPro" id="IPR025304">
    <property type="entry name" value="ALIX_V_dom"/>
</dbReference>
<accession>A0A0C9XZ93</accession>
<evidence type="ECO:0000256" key="2">
    <source>
        <dbReference type="SAM" id="MobiDB-lite"/>
    </source>
</evidence>
<dbReference type="SMART" id="SM01041">
    <property type="entry name" value="BRO1"/>
    <property type="match status" value="1"/>
</dbReference>
<feature type="region of interest" description="Disordered" evidence="2">
    <location>
        <begin position="730"/>
        <end position="773"/>
    </location>
</feature>
<dbReference type="STRING" id="1095629.A0A0C9XZ93"/>
<dbReference type="HOGENOM" id="CLU_007181_2_1_1"/>
<organism evidence="4 5">
    <name type="scientific">Laccaria amethystina LaAM-08-1</name>
    <dbReference type="NCBI Taxonomy" id="1095629"/>
    <lineage>
        <taxon>Eukaryota</taxon>
        <taxon>Fungi</taxon>
        <taxon>Dikarya</taxon>
        <taxon>Basidiomycota</taxon>
        <taxon>Agaricomycotina</taxon>
        <taxon>Agaricomycetes</taxon>
        <taxon>Agaricomycetidae</taxon>
        <taxon>Agaricales</taxon>
        <taxon>Agaricineae</taxon>
        <taxon>Hydnangiaceae</taxon>
        <taxon>Laccaria</taxon>
    </lineage>
</organism>
<dbReference type="PANTHER" id="PTHR23030:SF39">
    <property type="entry name" value="PROGRAMMED CELL DEATH 6-INTERACTING PROTEIN"/>
    <property type="match status" value="1"/>
</dbReference>
<feature type="compositionally biased region" description="Polar residues" evidence="2">
    <location>
        <begin position="759"/>
        <end position="769"/>
    </location>
</feature>
<evidence type="ECO:0000259" key="3">
    <source>
        <dbReference type="PROSITE" id="PS51180"/>
    </source>
</evidence>
<comment type="similarity">
    <text evidence="1">Belongs to the palA/RIM20 family.</text>
</comment>
<dbReference type="PROSITE" id="PS51180">
    <property type="entry name" value="BRO1"/>
    <property type="match status" value="1"/>
</dbReference>
<dbReference type="OrthoDB" id="64867at2759"/>
<dbReference type="AlphaFoldDB" id="A0A0C9XZ93"/>
<dbReference type="EMBL" id="KN838536">
    <property type="protein sequence ID" value="KIK10271.1"/>
    <property type="molecule type" value="Genomic_DNA"/>
</dbReference>
<feature type="domain" description="BRO1" evidence="3">
    <location>
        <begin position="3"/>
        <end position="406"/>
    </location>
</feature>
<gene>
    <name evidence="4" type="ORF">K443DRAFT_81558</name>
</gene>
<sequence length="799" mass="89448">MSNLLAIPFKKTQTIQIKDSARAYISEHGRAHPDEFKEDIKVWQDLRKDGVGGVVHVNRIDVTFLYHAQLVSILAKLPTDIQLAIPYTPAFNPSAVPISLSNLAFERASVVFNLASLYSQLAASEDRATPDGIKRAAANYQQTAGTLSFLLSSVLPKLVYPPDVEEIPLDLSPGFIKCLEWLMLAQAQECSWQLAKLNQYKNSLVAKIAARAAYLYEMAAITIREASPPVKHILPPDWLPHIEAKSHHFKAVAELRKSMDDFEASRYGIELARLGQAQVEVKEAYDISRRGRVASPVLQDAQSLLETVRKSLTRAQRDNDLIYHQDVPAASALPTIQQTNLATATTPAGLLNPASILGSKRPIFGELIGWGAREAINIYNDRKHAFVKERVVDVSQELQDEADDQLRKLNLPSTLEALERPIGLPPSLLRKAEEVRLEDGPAKIQAALDDVERLAEQDESILEEAMDILDNEASEDETARKEIPLNRLRSHEANVELIEKQRRYREILKQARLSDAAVRQKWDEWEANITELTLDEADLEASVPSSTLTSAVEPTPESRKTRNHARVLRVKLEELDTLRRDQKQLAHRAQSLAKADDIQPIILRAASGFERLTGVEPHMFEDVSDEQLAKYDKFLMDMSELAQKQGVILQDIKSGNEAFLKSRLEDPAVKLRELALQSLDLAYFKYKEITRNLDEGNKFYNDLAGILMQFKEVCKSWSHARNQEIHSLTRSVQSMSVHDNVENKTPKKASLPPPRSPATIASTRKQTGKSALGLPAITLSEWGFEEIPLPPGPPEPASR</sequence>
<evidence type="ECO:0000313" key="4">
    <source>
        <dbReference type="EMBL" id="KIK10271.1"/>
    </source>
</evidence>
<dbReference type="CDD" id="cd09236">
    <property type="entry name" value="V_AnPalA_UmRIM20_like"/>
    <property type="match status" value="1"/>
</dbReference>
<dbReference type="Pfam" id="PF13949">
    <property type="entry name" value="ALIX_LYPXL_bnd"/>
    <property type="match status" value="1"/>
</dbReference>
<dbReference type="GO" id="GO:0005768">
    <property type="term" value="C:endosome"/>
    <property type="evidence" value="ECO:0007669"/>
    <property type="project" value="TreeGrafter"/>
</dbReference>
<keyword evidence="5" id="KW-1185">Reference proteome</keyword>
<dbReference type="InterPro" id="IPR038499">
    <property type="entry name" value="BRO1_sf"/>
</dbReference>
<dbReference type="PANTHER" id="PTHR23030">
    <property type="entry name" value="PCD6 INTERACTING PROTEIN-RELATED"/>
    <property type="match status" value="1"/>
</dbReference>
<name>A0A0C9XZ93_9AGAR</name>
<evidence type="ECO:0000313" key="5">
    <source>
        <dbReference type="Proteomes" id="UP000054477"/>
    </source>
</evidence>
<dbReference type="Proteomes" id="UP000054477">
    <property type="component" value="Unassembled WGS sequence"/>
</dbReference>
<reference evidence="4 5" key="1">
    <citation type="submission" date="2014-04" db="EMBL/GenBank/DDBJ databases">
        <authorList>
            <consortium name="DOE Joint Genome Institute"/>
            <person name="Kuo A."/>
            <person name="Kohler A."/>
            <person name="Nagy L.G."/>
            <person name="Floudas D."/>
            <person name="Copeland A."/>
            <person name="Barry K.W."/>
            <person name="Cichocki N."/>
            <person name="Veneault-Fourrey C."/>
            <person name="LaButti K."/>
            <person name="Lindquist E.A."/>
            <person name="Lipzen A."/>
            <person name="Lundell T."/>
            <person name="Morin E."/>
            <person name="Murat C."/>
            <person name="Sun H."/>
            <person name="Tunlid A."/>
            <person name="Henrissat B."/>
            <person name="Grigoriev I.V."/>
            <person name="Hibbett D.S."/>
            <person name="Martin F."/>
            <person name="Nordberg H.P."/>
            <person name="Cantor M.N."/>
            <person name="Hua S.X."/>
        </authorList>
    </citation>
    <scope>NUCLEOTIDE SEQUENCE [LARGE SCALE GENOMIC DNA]</scope>
    <source>
        <strain evidence="4 5">LaAM-08-1</strain>
    </source>
</reference>
<proteinExistence type="inferred from homology"/>
<dbReference type="CDD" id="cd09241">
    <property type="entry name" value="BRO1_ScRim20-like"/>
    <property type="match status" value="1"/>
</dbReference>